<dbReference type="RefSeq" id="WP_149387989.1">
    <property type="nucleotide sequence ID" value="NZ_VTRU01000003.1"/>
</dbReference>
<sequence>MKTNFSKTKKLTRSELKEVSGGIAFIPPCSILCGPAGGVISNTPGVGDACSPDRKVCCICY</sequence>
<dbReference type="AlphaFoldDB" id="A0A5D8ZJ20"/>
<dbReference type="EMBL" id="VTRU01000003">
    <property type="protein sequence ID" value="TZF95005.1"/>
    <property type="molecule type" value="Genomic_DNA"/>
</dbReference>
<reference evidence="1 2" key="1">
    <citation type="submission" date="2019-08" db="EMBL/GenBank/DDBJ databases">
        <title>Draft genome sequence of Chryseobacterium sp. Gsoil 183.</title>
        <authorList>
            <person name="Im W.-T."/>
        </authorList>
    </citation>
    <scope>NUCLEOTIDE SEQUENCE [LARGE SCALE GENOMIC DNA]</scope>
    <source>
        <strain evidence="1 2">Gsoil 183</strain>
    </source>
</reference>
<keyword evidence="2" id="KW-1185">Reference proteome</keyword>
<evidence type="ECO:0000313" key="1">
    <source>
        <dbReference type="EMBL" id="TZF95005.1"/>
    </source>
</evidence>
<dbReference type="OrthoDB" id="1269077at2"/>
<gene>
    <name evidence="1" type="ORF">FW781_13995</name>
</gene>
<organism evidence="1 2">
    <name type="scientific">Chryseobacterium panacisoli</name>
    <dbReference type="NCBI Taxonomy" id="1807141"/>
    <lineage>
        <taxon>Bacteria</taxon>
        <taxon>Pseudomonadati</taxon>
        <taxon>Bacteroidota</taxon>
        <taxon>Flavobacteriia</taxon>
        <taxon>Flavobacteriales</taxon>
        <taxon>Weeksellaceae</taxon>
        <taxon>Chryseobacterium group</taxon>
        <taxon>Chryseobacterium</taxon>
    </lineage>
</organism>
<proteinExistence type="predicted"/>
<dbReference type="Proteomes" id="UP000323884">
    <property type="component" value="Unassembled WGS sequence"/>
</dbReference>
<comment type="caution">
    <text evidence="1">The sequence shown here is derived from an EMBL/GenBank/DDBJ whole genome shotgun (WGS) entry which is preliminary data.</text>
</comment>
<evidence type="ECO:0000313" key="2">
    <source>
        <dbReference type="Proteomes" id="UP000323884"/>
    </source>
</evidence>
<name>A0A5D8ZJ20_9FLAO</name>
<accession>A0A5D8ZJ20</accession>
<protein>
    <submittedName>
        <fullName evidence="1">Uncharacterized protein</fullName>
    </submittedName>
</protein>